<dbReference type="Gene3D" id="3.30.370.10">
    <property type="entry name" value="Barstar-like"/>
    <property type="match status" value="1"/>
</dbReference>
<dbReference type="RefSeq" id="WP_203000255.1">
    <property type="nucleotide sequence ID" value="NZ_JADWYU010000133.1"/>
</dbReference>
<dbReference type="AlphaFoldDB" id="A0A937RK85"/>
<evidence type="ECO:0000313" key="3">
    <source>
        <dbReference type="EMBL" id="MBL7627938.1"/>
    </source>
</evidence>
<comment type="caution">
    <text evidence="3">The sequence shown here is derived from an EMBL/GenBank/DDBJ whole genome shotgun (WGS) entry which is preliminary data.</text>
</comment>
<organism evidence="3 4">
    <name type="scientific">Frankia nepalensis</name>
    <dbReference type="NCBI Taxonomy" id="1836974"/>
    <lineage>
        <taxon>Bacteria</taxon>
        <taxon>Bacillati</taxon>
        <taxon>Actinomycetota</taxon>
        <taxon>Actinomycetes</taxon>
        <taxon>Frankiales</taxon>
        <taxon>Frankiaceae</taxon>
        <taxon>Frankia</taxon>
    </lineage>
</organism>
<dbReference type="InterPro" id="IPR000468">
    <property type="entry name" value="Barstar"/>
</dbReference>
<dbReference type="EMBL" id="JAEACQ010000165">
    <property type="protein sequence ID" value="MBL7627938.1"/>
    <property type="molecule type" value="Genomic_DNA"/>
</dbReference>
<dbReference type="InterPro" id="IPR035905">
    <property type="entry name" value="Barstar-like_sf"/>
</dbReference>
<evidence type="ECO:0000313" key="4">
    <source>
        <dbReference type="Proteomes" id="UP000604475"/>
    </source>
</evidence>
<feature type="domain" description="Barstar (barnase inhibitor)" evidence="2">
    <location>
        <begin position="65"/>
        <end position="154"/>
    </location>
</feature>
<evidence type="ECO:0000256" key="1">
    <source>
        <dbReference type="ARBA" id="ARBA00006845"/>
    </source>
</evidence>
<evidence type="ECO:0000259" key="2">
    <source>
        <dbReference type="Pfam" id="PF01337"/>
    </source>
</evidence>
<name>A0A937RK85_9ACTN</name>
<dbReference type="Pfam" id="PF01337">
    <property type="entry name" value="Barstar"/>
    <property type="match status" value="1"/>
</dbReference>
<accession>A0A937RK85</accession>
<keyword evidence="4" id="KW-1185">Reference proteome</keyword>
<gene>
    <name evidence="3" type="ORF">I7412_12275</name>
</gene>
<protein>
    <submittedName>
        <fullName evidence="3">Barstar family protein</fullName>
    </submittedName>
</protein>
<proteinExistence type="inferred from homology"/>
<comment type="similarity">
    <text evidence="1">Belongs to the barstar family.</text>
</comment>
<dbReference type="Proteomes" id="UP000604475">
    <property type="component" value="Unassembled WGS sequence"/>
</dbReference>
<sequence length="196" mass="22017">MAANLAAEGKIGSRRYAPAMASWDPRAPFTHPVDYRLVHNTFVTMFWRRSLLDEATQWLRDHGYDVVSLDAGAWTAAEDMFTDIASALSFPAYFGRNLLALNDCMRDVGMGDYGWSAEATGLVVAFTNFERFAAADRRTAQILLDIFADRARSAMLLGNRLICLVQSNDPRLTFEPVGAMPVMWNDAEWLDRKRGL</sequence>
<reference evidence="3" key="1">
    <citation type="submission" date="2020-12" db="EMBL/GenBank/DDBJ databases">
        <title>Genomic characterization of non-nitrogen-fixing Frankia strains.</title>
        <authorList>
            <person name="Carlos-Shanley C."/>
            <person name="Guerra T."/>
            <person name="Hahn D."/>
        </authorList>
    </citation>
    <scope>NUCLEOTIDE SEQUENCE</scope>
    <source>
        <strain evidence="3">CN6</strain>
    </source>
</reference>
<dbReference type="SUPFAM" id="SSF52038">
    <property type="entry name" value="Barstar-related"/>
    <property type="match status" value="1"/>
</dbReference>